<sequence length="864" mass="96004">MSEPGILPKPVPFGKYYLLERINVGGMAEVFKAKAFGVEGFERMLAIKQILPNIAEDKGFIEMFIDEAKIAVQLTHPNIAQIFDLGQVDGSYFIALEYISGKDLKTQYERARRIGEKISIPRVCYIMMKVCEGLGYAHEKNDPQGNHLEIIHRDISPQNILTSFEGEVKIIDFGIAKAQGKTSHTHNGMIKGKFSYMSPEQVRGLHVDHRSDIFSMGVVLYELLTLERLFTGESDFETLEKIRRVEMSPPSLYNPHIPKALEDIVLRALSGNPEERFQTAYEFGEAIERFMRDQGYYYTNKDLAAYMKEAFSADIEFENKKTEYYRSLNLKPIEEAPRNRAPRRPAADLSWGDEEMETQIFGREDAIAIVDDADIVYADESIEVIDESSTQIHVSGAHAAVSEEASTREFERWDMNLDLGQSPRRHNSRPGEELDLDLDIEPRRGAPVTSQMPAVERRRDAHNTVPGAVAMPSTTRKKRKKGGANLGVVALVALLVIALGLGAVWMTRDTTSPVMFAFGEEPVRIYVDGQLVHEGPTPYEWEGEAGTYTVAVERDGFKRYETEATLVAGEPTRLAEELTPLDYSNTGFNVASTPEGAKVFVGDEEIEGTTPVEIRDLAPGSYTLRVTLDEHFEAEEELEVTLDQVAEHSVALRPAKIDLRVTSDPSRADFTIYTAEGSERVARGRTPETASDLDASRNYRVVISRRGYDDWEGTFEPGTEAEATLNAELERTESEPAVADARPASAARVPDRTGSSTGSTGSSASSGSSRTETARAEPARETTTRREEPAAQPANTGTGTVSIASRPAARIYINDVDTGNYTPLMNHRLPAGTHKIVLVNPEFNLNKTFYVDLKPGGEERIINR</sequence>
<evidence type="ECO:0000259" key="7">
    <source>
        <dbReference type="PROSITE" id="PS50011"/>
    </source>
</evidence>
<evidence type="ECO:0000256" key="2">
    <source>
        <dbReference type="ARBA" id="ARBA00022741"/>
    </source>
</evidence>
<keyword evidence="2" id="KW-0547">Nucleotide-binding</keyword>
<dbReference type="GO" id="GO:0005524">
    <property type="term" value="F:ATP binding"/>
    <property type="evidence" value="ECO:0007669"/>
    <property type="project" value="UniProtKB-KW"/>
</dbReference>
<keyword evidence="6" id="KW-0472">Membrane</keyword>
<keyword evidence="6" id="KW-0812">Transmembrane</keyword>
<dbReference type="PANTHER" id="PTHR43289">
    <property type="entry name" value="MITOGEN-ACTIVATED PROTEIN KINASE KINASE KINASE 20-RELATED"/>
    <property type="match status" value="1"/>
</dbReference>
<feature type="region of interest" description="Disordered" evidence="5">
    <location>
        <begin position="731"/>
        <end position="802"/>
    </location>
</feature>
<dbReference type="RefSeq" id="WP_146983433.1">
    <property type="nucleotide sequence ID" value="NZ_VOSM01000020.1"/>
</dbReference>
<dbReference type="Pfam" id="PF00069">
    <property type="entry name" value="Pkinase"/>
    <property type="match status" value="1"/>
</dbReference>
<keyword evidence="4" id="KW-0067">ATP-binding</keyword>
<name>A0A5C6X3H6_9DELT</name>
<organism evidence="8 9">
    <name type="scientific">Lujinxingia vulgaris</name>
    <dbReference type="NCBI Taxonomy" id="2600176"/>
    <lineage>
        <taxon>Bacteria</taxon>
        <taxon>Deltaproteobacteria</taxon>
        <taxon>Bradymonadales</taxon>
        <taxon>Lujinxingiaceae</taxon>
        <taxon>Lujinxingia</taxon>
    </lineage>
</organism>
<dbReference type="AlphaFoldDB" id="A0A5C6X3H6"/>
<evidence type="ECO:0000256" key="3">
    <source>
        <dbReference type="ARBA" id="ARBA00022777"/>
    </source>
</evidence>
<dbReference type="InterPro" id="IPR011009">
    <property type="entry name" value="Kinase-like_dom_sf"/>
</dbReference>
<reference evidence="8 9" key="1">
    <citation type="submission" date="2019-08" db="EMBL/GenBank/DDBJ databases">
        <title>Bradymonadales sp. TMQ4.</title>
        <authorList>
            <person name="Liang Q."/>
        </authorList>
    </citation>
    <scope>NUCLEOTIDE SEQUENCE [LARGE SCALE GENOMIC DNA]</scope>
    <source>
        <strain evidence="8 9">TMQ4</strain>
    </source>
</reference>
<dbReference type="Pfam" id="PF08308">
    <property type="entry name" value="PEGA"/>
    <property type="match status" value="3"/>
</dbReference>
<dbReference type="InterPro" id="IPR013229">
    <property type="entry name" value="PEGA"/>
</dbReference>
<feature type="transmembrane region" description="Helical" evidence="6">
    <location>
        <begin position="486"/>
        <end position="506"/>
    </location>
</feature>
<feature type="compositionally biased region" description="Low complexity" evidence="5">
    <location>
        <begin position="736"/>
        <end position="771"/>
    </location>
</feature>
<proteinExistence type="predicted"/>
<feature type="compositionally biased region" description="Basic and acidic residues" evidence="5">
    <location>
        <begin position="772"/>
        <end position="789"/>
    </location>
</feature>
<dbReference type="CDD" id="cd14014">
    <property type="entry name" value="STKc_PknB_like"/>
    <property type="match status" value="1"/>
</dbReference>
<keyword evidence="6" id="KW-1133">Transmembrane helix</keyword>
<feature type="domain" description="Protein kinase" evidence="7">
    <location>
        <begin position="16"/>
        <end position="291"/>
    </location>
</feature>
<dbReference type="OrthoDB" id="9801841at2"/>
<keyword evidence="9" id="KW-1185">Reference proteome</keyword>
<evidence type="ECO:0000256" key="1">
    <source>
        <dbReference type="ARBA" id="ARBA00022679"/>
    </source>
</evidence>
<dbReference type="Gene3D" id="1.10.510.10">
    <property type="entry name" value="Transferase(Phosphotransferase) domain 1"/>
    <property type="match status" value="1"/>
</dbReference>
<dbReference type="EMBL" id="VOSM01000020">
    <property type="protein sequence ID" value="TXD33593.1"/>
    <property type="molecule type" value="Genomic_DNA"/>
</dbReference>
<evidence type="ECO:0000313" key="9">
    <source>
        <dbReference type="Proteomes" id="UP000321412"/>
    </source>
</evidence>
<gene>
    <name evidence="8" type="ORF">FRC98_20405</name>
</gene>
<dbReference type="Gene3D" id="3.30.200.20">
    <property type="entry name" value="Phosphorylase Kinase, domain 1"/>
    <property type="match status" value="1"/>
</dbReference>
<comment type="caution">
    <text evidence="8">The sequence shown here is derived from an EMBL/GenBank/DDBJ whole genome shotgun (WGS) entry which is preliminary data.</text>
</comment>
<accession>A0A5C6X3H6</accession>
<keyword evidence="1" id="KW-0808">Transferase</keyword>
<dbReference type="PROSITE" id="PS50011">
    <property type="entry name" value="PROTEIN_KINASE_DOM"/>
    <property type="match status" value="1"/>
</dbReference>
<evidence type="ECO:0000256" key="4">
    <source>
        <dbReference type="ARBA" id="ARBA00022840"/>
    </source>
</evidence>
<dbReference type="Proteomes" id="UP000321412">
    <property type="component" value="Unassembled WGS sequence"/>
</dbReference>
<dbReference type="PANTHER" id="PTHR43289:SF6">
    <property type="entry name" value="SERINE_THREONINE-PROTEIN KINASE NEKL-3"/>
    <property type="match status" value="1"/>
</dbReference>
<dbReference type="SUPFAM" id="SSF56112">
    <property type="entry name" value="Protein kinase-like (PK-like)"/>
    <property type="match status" value="1"/>
</dbReference>
<protein>
    <submittedName>
        <fullName evidence="8">PEGA domain-containing protein</fullName>
    </submittedName>
</protein>
<keyword evidence="3" id="KW-0418">Kinase</keyword>
<evidence type="ECO:0000256" key="5">
    <source>
        <dbReference type="SAM" id="MobiDB-lite"/>
    </source>
</evidence>
<evidence type="ECO:0000256" key="6">
    <source>
        <dbReference type="SAM" id="Phobius"/>
    </source>
</evidence>
<evidence type="ECO:0000313" key="8">
    <source>
        <dbReference type="EMBL" id="TXD33593.1"/>
    </source>
</evidence>
<feature type="compositionally biased region" description="Polar residues" evidence="5">
    <location>
        <begin position="793"/>
        <end position="802"/>
    </location>
</feature>
<dbReference type="InterPro" id="IPR000719">
    <property type="entry name" value="Prot_kinase_dom"/>
</dbReference>
<dbReference type="GO" id="GO:0004674">
    <property type="term" value="F:protein serine/threonine kinase activity"/>
    <property type="evidence" value="ECO:0007669"/>
    <property type="project" value="TreeGrafter"/>
</dbReference>